<protein>
    <submittedName>
        <fullName evidence="2">Nuclear transport factor 2 family protein</fullName>
    </submittedName>
</protein>
<dbReference type="CDD" id="cd00531">
    <property type="entry name" value="NTF2_like"/>
    <property type="match status" value="1"/>
</dbReference>
<dbReference type="SUPFAM" id="SSF54427">
    <property type="entry name" value="NTF2-like"/>
    <property type="match status" value="1"/>
</dbReference>
<name>A0ABU2JIP3_9ACTN</name>
<dbReference type="InterPro" id="IPR037401">
    <property type="entry name" value="SnoaL-like"/>
</dbReference>
<comment type="caution">
    <text evidence="2">The sequence shown here is derived from an EMBL/GenBank/DDBJ whole genome shotgun (WGS) entry which is preliminary data.</text>
</comment>
<dbReference type="InterPro" id="IPR032710">
    <property type="entry name" value="NTF2-like_dom_sf"/>
</dbReference>
<dbReference type="RefSeq" id="WP_311425502.1">
    <property type="nucleotide sequence ID" value="NZ_JAVREH010000093.1"/>
</dbReference>
<dbReference type="Pfam" id="PF13577">
    <property type="entry name" value="SnoaL_4"/>
    <property type="match status" value="1"/>
</dbReference>
<feature type="domain" description="SnoaL-like" evidence="1">
    <location>
        <begin position="18"/>
        <end position="139"/>
    </location>
</feature>
<reference evidence="3" key="1">
    <citation type="submission" date="2023-07" db="EMBL/GenBank/DDBJ databases">
        <title>30 novel species of actinomycetes from the DSMZ collection.</title>
        <authorList>
            <person name="Nouioui I."/>
        </authorList>
    </citation>
    <scope>NUCLEOTIDE SEQUENCE [LARGE SCALE GENOMIC DNA]</scope>
    <source>
        <strain evidence="3">DSM 44399</strain>
    </source>
</reference>
<dbReference type="Gene3D" id="3.10.450.50">
    <property type="match status" value="1"/>
</dbReference>
<dbReference type="Proteomes" id="UP001183176">
    <property type="component" value="Unassembled WGS sequence"/>
</dbReference>
<accession>A0ABU2JIP3</accession>
<dbReference type="EMBL" id="JAVREH010000093">
    <property type="protein sequence ID" value="MDT0264364.1"/>
    <property type="molecule type" value="Genomic_DNA"/>
</dbReference>
<sequence length="165" mass="18435">MTSPDTDHALSSEAQIYFQVQQFYSRQMRLLDSGSAEAWANTFTEDGVFHQNVATPLRGRAAIAVAARVRVEQIRADSKVRRHWLGMLEVIPQADGLVHTSYYALAMATPRGKSLQVYVSTDNRDVLANEDGRWLVKHRYVEHDGRVTEHSPVKAVPAASSLTGR</sequence>
<proteinExistence type="predicted"/>
<evidence type="ECO:0000259" key="1">
    <source>
        <dbReference type="Pfam" id="PF13577"/>
    </source>
</evidence>
<evidence type="ECO:0000313" key="3">
    <source>
        <dbReference type="Proteomes" id="UP001183176"/>
    </source>
</evidence>
<gene>
    <name evidence="2" type="ORF">RM423_23680</name>
</gene>
<organism evidence="2 3">
    <name type="scientific">Jatrophihabitans lederbergiae</name>
    <dbReference type="NCBI Taxonomy" id="3075547"/>
    <lineage>
        <taxon>Bacteria</taxon>
        <taxon>Bacillati</taxon>
        <taxon>Actinomycetota</taxon>
        <taxon>Actinomycetes</taxon>
        <taxon>Jatrophihabitantales</taxon>
        <taxon>Jatrophihabitantaceae</taxon>
        <taxon>Jatrophihabitans</taxon>
    </lineage>
</organism>
<keyword evidence="3" id="KW-1185">Reference proteome</keyword>
<evidence type="ECO:0000313" key="2">
    <source>
        <dbReference type="EMBL" id="MDT0264364.1"/>
    </source>
</evidence>